<evidence type="ECO:0000313" key="2">
    <source>
        <dbReference type="Proteomes" id="UP000009168"/>
    </source>
</evidence>
<dbReference type="GeneID" id="24440163"/>
<dbReference type="KEGG" id="tet:TTHERM_000678336"/>
<name>W7XDV2_TETTS</name>
<proteinExistence type="predicted"/>
<dbReference type="AlphaFoldDB" id="W7XDV2"/>
<evidence type="ECO:0000313" key="1">
    <source>
        <dbReference type="EMBL" id="EWS70994.1"/>
    </source>
</evidence>
<reference evidence="2" key="1">
    <citation type="journal article" date="2006" name="PLoS Biol.">
        <title>Macronuclear genome sequence of the ciliate Tetrahymena thermophila, a model eukaryote.</title>
        <authorList>
            <person name="Eisen J.A."/>
            <person name="Coyne R.S."/>
            <person name="Wu M."/>
            <person name="Wu D."/>
            <person name="Thiagarajan M."/>
            <person name="Wortman J.R."/>
            <person name="Badger J.H."/>
            <person name="Ren Q."/>
            <person name="Amedeo P."/>
            <person name="Jones K.M."/>
            <person name="Tallon L.J."/>
            <person name="Delcher A.L."/>
            <person name="Salzberg S.L."/>
            <person name="Silva J.C."/>
            <person name="Haas B.J."/>
            <person name="Majoros W.H."/>
            <person name="Farzad M."/>
            <person name="Carlton J.M."/>
            <person name="Smith R.K. Jr."/>
            <person name="Garg J."/>
            <person name="Pearlman R.E."/>
            <person name="Karrer K.M."/>
            <person name="Sun L."/>
            <person name="Manning G."/>
            <person name="Elde N.C."/>
            <person name="Turkewitz A.P."/>
            <person name="Asai D.J."/>
            <person name="Wilkes D.E."/>
            <person name="Wang Y."/>
            <person name="Cai H."/>
            <person name="Collins K."/>
            <person name="Stewart B.A."/>
            <person name="Lee S.R."/>
            <person name="Wilamowska K."/>
            <person name="Weinberg Z."/>
            <person name="Ruzzo W.L."/>
            <person name="Wloga D."/>
            <person name="Gaertig J."/>
            <person name="Frankel J."/>
            <person name="Tsao C.-C."/>
            <person name="Gorovsky M.A."/>
            <person name="Keeling P.J."/>
            <person name="Waller R.F."/>
            <person name="Patron N.J."/>
            <person name="Cherry J.M."/>
            <person name="Stover N.A."/>
            <person name="Krieger C.J."/>
            <person name="del Toro C."/>
            <person name="Ryder H.F."/>
            <person name="Williamson S.C."/>
            <person name="Barbeau R.A."/>
            <person name="Hamilton E.P."/>
            <person name="Orias E."/>
        </authorList>
    </citation>
    <scope>NUCLEOTIDE SEQUENCE [LARGE SCALE GENOMIC DNA]</scope>
    <source>
        <strain evidence="2">SB210</strain>
    </source>
</reference>
<gene>
    <name evidence="1" type="ORF">TTHERM_000678336</name>
</gene>
<protein>
    <submittedName>
        <fullName evidence="1">Uncharacterized protein</fullName>
    </submittedName>
</protein>
<keyword evidence="2" id="KW-1185">Reference proteome</keyword>
<dbReference type="RefSeq" id="XP_012656478.1">
    <property type="nucleotide sequence ID" value="XM_012801024.1"/>
</dbReference>
<dbReference type="Proteomes" id="UP000009168">
    <property type="component" value="Unassembled WGS sequence"/>
</dbReference>
<organism evidence="1 2">
    <name type="scientific">Tetrahymena thermophila (strain SB210)</name>
    <dbReference type="NCBI Taxonomy" id="312017"/>
    <lineage>
        <taxon>Eukaryota</taxon>
        <taxon>Sar</taxon>
        <taxon>Alveolata</taxon>
        <taxon>Ciliophora</taxon>
        <taxon>Intramacronucleata</taxon>
        <taxon>Oligohymenophorea</taxon>
        <taxon>Hymenostomatida</taxon>
        <taxon>Tetrahymenina</taxon>
        <taxon>Tetrahymenidae</taxon>
        <taxon>Tetrahymena</taxon>
    </lineage>
</organism>
<accession>W7XDV2</accession>
<dbReference type="InParanoid" id="W7XDV2"/>
<sequence>MQIVNAKMRFFYNLSIFFEEQFKARQFAIRSRSYRNAFILDIYQIYQILSYIQMIDCINECISKIKIQKYQENRFDRFSKRSKTSIIPLKLLK</sequence>
<dbReference type="EMBL" id="GG662216">
    <property type="protein sequence ID" value="EWS70994.1"/>
    <property type="molecule type" value="Genomic_DNA"/>
</dbReference>